<dbReference type="InterPro" id="IPR049445">
    <property type="entry name" value="TetR_SbtR-like_C"/>
</dbReference>
<proteinExistence type="predicted"/>
<dbReference type="InterPro" id="IPR036271">
    <property type="entry name" value="Tet_transcr_reg_TetR-rel_C_sf"/>
</dbReference>
<feature type="DNA-binding region" description="H-T-H motif" evidence="4">
    <location>
        <begin position="42"/>
        <end position="61"/>
    </location>
</feature>
<sequence>MNDAPTDRERPRQRVRADAQRSIDTLLTAAAEVFTVSGVDAPVRQITAKAGVGAGTLYRHFPQRSDLIAAVFRHEVDACADAAPSLVAQCEPVDALAQWLRRFAGFIATKRGLSAALHSGDPAYDSLPSYFQQRFVPVLGTLLDAAAKAGQIRSDIDPQDLLRAVGNLTLPAQEDDNGHTQRMIALLIDGLRYGAHARPV</sequence>
<dbReference type="Pfam" id="PF21597">
    <property type="entry name" value="TetR_C_43"/>
    <property type="match status" value="1"/>
</dbReference>
<comment type="caution">
    <text evidence="6">The sequence shown here is derived from an EMBL/GenBank/DDBJ whole genome shotgun (WGS) entry which is preliminary data.</text>
</comment>
<dbReference type="RefSeq" id="WP_276097036.1">
    <property type="nucleotide sequence ID" value="NZ_JARJBC010000039.1"/>
</dbReference>
<organism evidence="6 7">
    <name type="scientific">Streptomyces silvisoli</name>
    <dbReference type="NCBI Taxonomy" id="3034235"/>
    <lineage>
        <taxon>Bacteria</taxon>
        <taxon>Bacillati</taxon>
        <taxon>Actinomycetota</taxon>
        <taxon>Actinomycetes</taxon>
        <taxon>Kitasatosporales</taxon>
        <taxon>Streptomycetaceae</taxon>
        <taxon>Streptomyces</taxon>
    </lineage>
</organism>
<protein>
    <submittedName>
        <fullName evidence="6">Helix-turn-helix domain containing protein</fullName>
    </submittedName>
</protein>
<dbReference type="PROSITE" id="PS50977">
    <property type="entry name" value="HTH_TETR_2"/>
    <property type="match status" value="1"/>
</dbReference>
<evidence type="ECO:0000256" key="2">
    <source>
        <dbReference type="ARBA" id="ARBA00023125"/>
    </source>
</evidence>
<keyword evidence="1" id="KW-0805">Transcription regulation</keyword>
<reference evidence="6 7" key="1">
    <citation type="submission" date="2023-03" db="EMBL/GenBank/DDBJ databases">
        <title>Draft genome sequence of Streptomyces sp. RB6PN23 isolated from peat swamp forest in Thailand.</title>
        <authorList>
            <person name="Klaysubun C."/>
            <person name="Duangmal K."/>
        </authorList>
    </citation>
    <scope>NUCLEOTIDE SEQUENCE [LARGE SCALE GENOMIC DNA]</scope>
    <source>
        <strain evidence="6 7">RB6PN23</strain>
    </source>
</reference>
<dbReference type="Proteomes" id="UP001216579">
    <property type="component" value="Unassembled WGS sequence"/>
</dbReference>
<dbReference type="InterPro" id="IPR050109">
    <property type="entry name" value="HTH-type_TetR-like_transc_reg"/>
</dbReference>
<evidence type="ECO:0000313" key="7">
    <source>
        <dbReference type="Proteomes" id="UP001216579"/>
    </source>
</evidence>
<evidence type="ECO:0000259" key="5">
    <source>
        <dbReference type="PROSITE" id="PS50977"/>
    </source>
</evidence>
<evidence type="ECO:0000313" key="6">
    <source>
        <dbReference type="EMBL" id="MDF3294233.1"/>
    </source>
</evidence>
<keyword evidence="3" id="KW-0804">Transcription</keyword>
<dbReference type="SUPFAM" id="SSF46689">
    <property type="entry name" value="Homeodomain-like"/>
    <property type="match status" value="1"/>
</dbReference>
<name>A0ABT5ZYZ6_9ACTN</name>
<dbReference type="InterPro" id="IPR001647">
    <property type="entry name" value="HTH_TetR"/>
</dbReference>
<dbReference type="SUPFAM" id="SSF48498">
    <property type="entry name" value="Tetracyclin repressor-like, C-terminal domain"/>
    <property type="match status" value="1"/>
</dbReference>
<dbReference type="PANTHER" id="PTHR30055:SF234">
    <property type="entry name" value="HTH-TYPE TRANSCRIPTIONAL REGULATOR BETI"/>
    <property type="match status" value="1"/>
</dbReference>
<dbReference type="Gene3D" id="1.10.357.10">
    <property type="entry name" value="Tetracycline Repressor, domain 2"/>
    <property type="match status" value="1"/>
</dbReference>
<dbReference type="PANTHER" id="PTHR30055">
    <property type="entry name" value="HTH-TYPE TRANSCRIPTIONAL REGULATOR RUTR"/>
    <property type="match status" value="1"/>
</dbReference>
<dbReference type="InterPro" id="IPR009057">
    <property type="entry name" value="Homeodomain-like_sf"/>
</dbReference>
<gene>
    <name evidence="6" type="ORF">P3G67_34525</name>
</gene>
<accession>A0ABT5ZYZ6</accession>
<evidence type="ECO:0000256" key="1">
    <source>
        <dbReference type="ARBA" id="ARBA00023015"/>
    </source>
</evidence>
<keyword evidence="7" id="KW-1185">Reference proteome</keyword>
<dbReference type="PRINTS" id="PR00455">
    <property type="entry name" value="HTHTETR"/>
</dbReference>
<dbReference type="Pfam" id="PF00440">
    <property type="entry name" value="TetR_N"/>
    <property type="match status" value="1"/>
</dbReference>
<evidence type="ECO:0000256" key="4">
    <source>
        <dbReference type="PROSITE-ProRule" id="PRU00335"/>
    </source>
</evidence>
<keyword evidence="2 4" id="KW-0238">DNA-binding</keyword>
<feature type="domain" description="HTH tetR-type" evidence="5">
    <location>
        <begin position="20"/>
        <end position="79"/>
    </location>
</feature>
<evidence type="ECO:0000256" key="3">
    <source>
        <dbReference type="ARBA" id="ARBA00023163"/>
    </source>
</evidence>
<dbReference type="EMBL" id="JARJBC010000039">
    <property type="protein sequence ID" value="MDF3294233.1"/>
    <property type="molecule type" value="Genomic_DNA"/>
</dbReference>